<dbReference type="Pfam" id="PF23598">
    <property type="entry name" value="LRR_14"/>
    <property type="match status" value="1"/>
</dbReference>
<dbReference type="InterPro" id="IPR000031">
    <property type="entry name" value="PurE_dom"/>
</dbReference>
<dbReference type="EC" id="4.1.1.21" evidence="4"/>
<dbReference type="Gene3D" id="3.80.10.10">
    <property type="entry name" value="Ribonuclease Inhibitor"/>
    <property type="match status" value="1"/>
</dbReference>
<dbReference type="InterPro" id="IPR054350">
    <property type="entry name" value="PurT/PurK_preATP-grasp"/>
</dbReference>
<dbReference type="InterPro" id="IPR033747">
    <property type="entry name" value="PurE_ClassI"/>
</dbReference>
<dbReference type="Pfam" id="PF22660">
    <property type="entry name" value="RS_preATP-grasp-like"/>
    <property type="match status" value="1"/>
</dbReference>
<dbReference type="NCBIfam" id="TIGR01161">
    <property type="entry name" value="purK"/>
    <property type="match status" value="1"/>
</dbReference>
<dbReference type="SUPFAM" id="SSF52058">
    <property type="entry name" value="L domain-like"/>
    <property type="match status" value="1"/>
</dbReference>
<dbReference type="InterPro" id="IPR011054">
    <property type="entry name" value="Rudment_hybrid_motif"/>
</dbReference>
<feature type="domain" description="ATP-grasp" evidence="14">
    <location>
        <begin position="110"/>
        <end position="298"/>
    </location>
</feature>
<dbReference type="Pfam" id="PF02222">
    <property type="entry name" value="ATP-grasp"/>
    <property type="match status" value="1"/>
</dbReference>
<protein>
    <recommendedName>
        <fullName evidence="5">Phosphoribosylaminoimidazole carboxylase</fullName>
        <ecNumber evidence="4">4.1.1.21</ecNumber>
    </recommendedName>
</protein>
<dbReference type="PANTHER" id="PTHR11609">
    <property type="entry name" value="PURINE BIOSYNTHESIS PROTEIN 6/7, PUR6/7"/>
    <property type="match status" value="1"/>
</dbReference>
<dbReference type="Pfam" id="PF17769">
    <property type="entry name" value="PurK_C"/>
    <property type="match status" value="1"/>
</dbReference>
<evidence type="ECO:0000256" key="7">
    <source>
        <dbReference type="ARBA" id="ARBA00022741"/>
    </source>
</evidence>
<dbReference type="NCBIfam" id="TIGR01162">
    <property type="entry name" value="purE"/>
    <property type="match status" value="1"/>
</dbReference>
<evidence type="ECO:0000256" key="10">
    <source>
        <dbReference type="ARBA" id="ARBA00022840"/>
    </source>
</evidence>
<dbReference type="Gene3D" id="3.40.50.20">
    <property type="match status" value="1"/>
</dbReference>
<dbReference type="Proteomes" id="UP000789901">
    <property type="component" value="Unassembled WGS sequence"/>
</dbReference>
<dbReference type="Pfam" id="PF10428">
    <property type="entry name" value="SOG2"/>
    <property type="match status" value="1"/>
</dbReference>
<keyword evidence="8" id="KW-0658">Purine biosynthesis</keyword>
<dbReference type="InterPro" id="IPR003135">
    <property type="entry name" value="ATP-grasp_carboxylate-amine"/>
</dbReference>
<evidence type="ECO:0000256" key="2">
    <source>
        <dbReference type="ARBA" id="ARBA00004747"/>
    </source>
</evidence>
<dbReference type="PROSITE" id="PS51450">
    <property type="entry name" value="LRR"/>
    <property type="match status" value="1"/>
</dbReference>
<dbReference type="Gene3D" id="3.30.1490.20">
    <property type="entry name" value="ATP-grasp fold, A domain"/>
    <property type="match status" value="1"/>
</dbReference>
<name>A0ABM8VZF0_GIGMA</name>
<dbReference type="SUPFAM" id="SSF51246">
    <property type="entry name" value="Rudiment single hybrid motif"/>
    <property type="match status" value="1"/>
</dbReference>
<evidence type="ECO:0000259" key="14">
    <source>
        <dbReference type="PROSITE" id="PS50975"/>
    </source>
</evidence>
<comment type="similarity">
    <text evidence="3">In the C-terminal section; belongs to the AIR carboxylase family. Class I subfamily.</text>
</comment>
<dbReference type="SMART" id="SM01001">
    <property type="entry name" value="AIRC"/>
    <property type="match status" value="1"/>
</dbReference>
<keyword evidence="10 12" id="KW-0067">ATP-binding</keyword>
<evidence type="ECO:0000256" key="11">
    <source>
        <dbReference type="ARBA" id="ARBA00023239"/>
    </source>
</evidence>
<dbReference type="Gene3D" id="3.40.50.1970">
    <property type="match status" value="1"/>
</dbReference>
<dbReference type="InterPro" id="IPR019487">
    <property type="entry name" value="RAM_signalling_pathway_SOG2"/>
</dbReference>
<dbReference type="InterPro" id="IPR013815">
    <property type="entry name" value="ATP_grasp_subdomain_1"/>
</dbReference>
<evidence type="ECO:0000256" key="6">
    <source>
        <dbReference type="ARBA" id="ARBA00022737"/>
    </source>
</evidence>
<dbReference type="PROSITE" id="PS50975">
    <property type="entry name" value="ATP_GRASP"/>
    <property type="match status" value="1"/>
</dbReference>
<dbReference type="SUPFAM" id="SSF52440">
    <property type="entry name" value="PreATP-grasp domain"/>
    <property type="match status" value="1"/>
</dbReference>
<keyword evidence="16" id="KW-1185">Reference proteome</keyword>
<evidence type="ECO:0000256" key="9">
    <source>
        <dbReference type="ARBA" id="ARBA00022793"/>
    </source>
</evidence>
<comment type="pathway">
    <text evidence="2">Purine metabolism; IMP biosynthesis via de novo pathway; 5-amino-1-(5-phospho-D-ribosyl)imidazole-4-carboxylate from 5-amino-1-(5-phospho-D-ribosyl)imidazole (carboxylase route): step 1/1.</text>
</comment>
<dbReference type="EMBL" id="CAJVQB010000380">
    <property type="protein sequence ID" value="CAG8485599.1"/>
    <property type="molecule type" value="Genomic_DNA"/>
</dbReference>
<dbReference type="Gene3D" id="3.30.470.20">
    <property type="entry name" value="ATP-grasp fold, B domain"/>
    <property type="match status" value="1"/>
</dbReference>
<evidence type="ECO:0000256" key="1">
    <source>
        <dbReference type="ARBA" id="ARBA00001244"/>
    </source>
</evidence>
<dbReference type="NCBIfam" id="NF004679">
    <property type="entry name" value="PRK06019.1-5"/>
    <property type="match status" value="1"/>
</dbReference>
<evidence type="ECO:0000313" key="15">
    <source>
        <dbReference type="EMBL" id="CAG8485599.1"/>
    </source>
</evidence>
<dbReference type="PANTHER" id="PTHR11609:SF5">
    <property type="entry name" value="PHOSPHORIBOSYLAMINOIMIDAZOLE CARBOXYLASE"/>
    <property type="match status" value="1"/>
</dbReference>
<dbReference type="SUPFAM" id="SSF52255">
    <property type="entry name" value="N5-CAIR mutase (phosphoribosylaminoimidazole carboxylase, PurE)"/>
    <property type="match status" value="1"/>
</dbReference>
<sequence length="1231" mass="137478">MDSRTIGVLGGGQLGRMLVEAASRLNIKVVILDTPPNAPAKQIQATQSHIHGDFKDPYKIRELAKTANVLTIEIEHVNAEILETLMNENTIVIHPSPSTIKLIQNKFSQKTHLSKHKIPVVDFIDVPTKDDLSVAIEKFGYPLMLKSKTLAYDGRGNYLLRSEDEISNALESLGNFSIPLYAERWTSFAKELAVMVVRRANGEVKSYPVVETVQKENICHLVFVPAQINGMISEKAKTIAEEAIQTLEGAGVFGVEMFLMNDGHIYVNEIAPRPHNSGHYTIEACETSQYENHIRCILDLPLGSTALKVPAAAMINILGKSNDLQETLRPCAESLSIPGATIHLYGKQDCRKGRKMGHITVVSDSISQLFSRIKPILEIPCAEILKSFDVPFELSIVSAHRTPNRMFDYAINAHKRGIKVIVAGAGGAAHLPGMVAALTPLPVIGVPVKGKILDGVDSLYSIVQMPRGIPVATVAINNSTNAGILAVRQLGAFIPGYLEKMQKFMEKQENDVLAKVDKLEEKSINTCKVQKLIEIVRNSLEEDPRTVRLGVRGIDEIPLELINLTTSNNYKIERFGLETNHLSTIPTEICNLKYLRYLNVSNNEFKKFPEALCLIPNLEILDISKNKIKKLPKDFGKLMSLKLLKISRNLIKKLPLYIADMKELQYLKIDNNPIQFPPKAIHIMPKGDDKEIMIPWLTKLKEYLRQHAGKLNSENGIEKNIIARSKSLKKATSVDTYFHPIPNFQNSIIKTENEQVSSKLEKKRPNSKLILDSPITRRERSYSNDFDSESKNLRSTFVRTHSKSYSQDSISSHGSQNGTSEEYSSDFYFQKLTTLPLTDNLPMSGLSLREASRNILYALSQIHKAMCQFISFTGNERVFFTELNKTNKSIGQLSMRLQRFDTFSQKSAPDADHCVKLLSSCQENITNFKILLDLFNKRIRTLTQSPDNLRYSRTLLLMFHGAIVDIKFAWESILPLLNNNTPFTGIPTPFTGIPTPIRSKSISRSNSSNSNINGHSGLLSNGSSSHINGINVSSTGISMTNNSRTDVTFPVSVFEQMLTKVDIATKWVENVGKHLGEHLENALGSSTDAPASPVKIKMKELKSHMKNVLDITRQLKKSILAARFSQSENLNIQLKVYSTTIVFLQATVKMSTLAKDISQEWRLSNKIMTGLGHVTKSNIELTNFLRAIECGELPVRTPQPPPPNEAESEKSDVLMVYNEDPTEYSNLTIDE</sequence>
<evidence type="ECO:0000313" key="16">
    <source>
        <dbReference type="Proteomes" id="UP000789901"/>
    </source>
</evidence>
<organism evidence="15 16">
    <name type="scientific">Gigaspora margarita</name>
    <dbReference type="NCBI Taxonomy" id="4874"/>
    <lineage>
        <taxon>Eukaryota</taxon>
        <taxon>Fungi</taxon>
        <taxon>Fungi incertae sedis</taxon>
        <taxon>Mucoromycota</taxon>
        <taxon>Glomeromycotina</taxon>
        <taxon>Glomeromycetes</taxon>
        <taxon>Diversisporales</taxon>
        <taxon>Gigasporaceae</taxon>
        <taxon>Gigaspora</taxon>
    </lineage>
</organism>
<proteinExistence type="inferred from homology"/>
<evidence type="ECO:0000256" key="5">
    <source>
        <dbReference type="ARBA" id="ARBA00021059"/>
    </source>
</evidence>
<dbReference type="InterPro" id="IPR040686">
    <property type="entry name" value="PurK_C"/>
</dbReference>
<dbReference type="InterPro" id="IPR055414">
    <property type="entry name" value="LRR_R13L4/SHOC2-like"/>
</dbReference>
<feature type="region of interest" description="Disordered" evidence="13">
    <location>
        <begin position="1000"/>
        <end position="1020"/>
    </location>
</feature>
<comment type="catalytic activity">
    <reaction evidence="1">
        <text>5-amino-1-(5-phospho-D-ribosyl)imidazole-4-carboxylate + H(+) = 5-amino-1-(5-phospho-beta-D-ribosyl)imidazole + CO2</text>
        <dbReference type="Rhea" id="RHEA:10792"/>
        <dbReference type="ChEBI" id="CHEBI:15378"/>
        <dbReference type="ChEBI" id="CHEBI:16526"/>
        <dbReference type="ChEBI" id="CHEBI:77657"/>
        <dbReference type="ChEBI" id="CHEBI:137981"/>
        <dbReference type="EC" id="4.1.1.21"/>
    </reaction>
</comment>
<evidence type="ECO:0000256" key="12">
    <source>
        <dbReference type="PROSITE-ProRule" id="PRU00409"/>
    </source>
</evidence>
<dbReference type="InterPro" id="IPR011761">
    <property type="entry name" value="ATP-grasp"/>
</dbReference>
<keyword evidence="6" id="KW-0677">Repeat</keyword>
<dbReference type="Pfam" id="PF00731">
    <property type="entry name" value="AIRC"/>
    <property type="match status" value="1"/>
</dbReference>
<reference evidence="15 16" key="1">
    <citation type="submission" date="2021-06" db="EMBL/GenBank/DDBJ databases">
        <authorList>
            <person name="Kallberg Y."/>
            <person name="Tangrot J."/>
            <person name="Rosling A."/>
        </authorList>
    </citation>
    <scope>NUCLEOTIDE SEQUENCE [LARGE SCALE GENOMIC DNA]</scope>
    <source>
        <strain evidence="15 16">120-4 pot B 10/14</strain>
    </source>
</reference>
<dbReference type="InterPro" id="IPR032675">
    <property type="entry name" value="LRR_dom_sf"/>
</dbReference>
<keyword evidence="7 12" id="KW-0547">Nucleotide-binding</keyword>
<evidence type="ECO:0000256" key="3">
    <source>
        <dbReference type="ARBA" id="ARBA00006114"/>
    </source>
</evidence>
<dbReference type="HAMAP" id="MF_01928">
    <property type="entry name" value="PurK"/>
    <property type="match status" value="1"/>
</dbReference>
<dbReference type="SUPFAM" id="SSF56059">
    <property type="entry name" value="Glutathione synthetase ATP-binding domain-like"/>
    <property type="match status" value="1"/>
</dbReference>
<dbReference type="HAMAP" id="MF_01929">
    <property type="entry name" value="PurE_classI"/>
    <property type="match status" value="1"/>
</dbReference>
<dbReference type="InterPro" id="IPR005875">
    <property type="entry name" value="PurK"/>
</dbReference>
<dbReference type="InterPro" id="IPR016185">
    <property type="entry name" value="PreATP-grasp_dom_sf"/>
</dbReference>
<keyword evidence="11" id="KW-0456">Lyase</keyword>
<feature type="region of interest" description="Disordered" evidence="13">
    <location>
        <begin position="1194"/>
        <end position="1213"/>
    </location>
</feature>
<keyword evidence="9" id="KW-0210">Decarboxylase</keyword>
<accession>A0ABM8VZF0</accession>
<dbReference type="InterPro" id="IPR001611">
    <property type="entry name" value="Leu-rich_rpt"/>
</dbReference>
<evidence type="ECO:0000256" key="4">
    <source>
        <dbReference type="ARBA" id="ARBA00012329"/>
    </source>
</evidence>
<evidence type="ECO:0000256" key="13">
    <source>
        <dbReference type="SAM" id="MobiDB-lite"/>
    </source>
</evidence>
<evidence type="ECO:0000256" key="8">
    <source>
        <dbReference type="ARBA" id="ARBA00022755"/>
    </source>
</evidence>
<comment type="caution">
    <text evidence="15">The sequence shown here is derived from an EMBL/GenBank/DDBJ whole genome shotgun (WGS) entry which is preliminary data.</text>
</comment>
<gene>
    <name evidence="15" type="ORF">GMARGA_LOCUS1461</name>
</gene>